<evidence type="ECO:0000256" key="6">
    <source>
        <dbReference type="SAM" id="Phobius"/>
    </source>
</evidence>
<dbReference type="GO" id="GO:0005507">
    <property type="term" value="F:copper ion binding"/>
    <property type="evidence" value="ECO:0007669"/>
    <property type="project" value="EnsemblFungi"/>
</dbReference>
<dbReference type="VEuPathDB" id="FungiDB:YALI0_E10065g"/>
<dbReference type="PANTHER" id="PTHR21320">
    <property type="entry name" value="CYTOCHROME C OXIDASE ASSEMBLY PROTEIN COX11-RELATED"/>
    <property type="match status" value="1"/>
</dbReference>
<evidence type="ECO:0000256" key="3">
    <source>
        <dbReference type="ARBA" id="ARBA00022692"/>
    </source>
</evidence>
<reference evidence="7 8" key="1">
    <citation type="journal article" date="2016" name="PLoS ONE">
        <title>Sequence Assembly of Yarrowia lipolytica Strain W29/CLIB89 Shows Transposable Element Diversity.</title>
        <authorList>
            <person name="Magnan C."/>
            <person name="Yu J."/>
            <person name="Chang I."/>
            <person name="Jahn E."/>
            <person name="Kanomata Y."/>
            <person name="Wu J."/>
            <person name="Zeller M."/>
            <person name="Oakes M."/>
            <person name="Baldi P."/>
            <person name="Sandmeyer S."/>
        </authorList>
    </citation>
    <scope>NUCLEOTIDE SEQUENCE [LARGE SCALE GENOMIC DNA]</scope>
    <source>
        <strain evidence="8">CLIB89(W29)</strain>
    </source>
</reference>
<dbReference type="HAMAP" id="MF_00155">
    <property type="entry name" value="CtaG"/>
    <property type="match status" value="1"/>
</dbReference>
<dbReference type="AlphaFoldDB" id="A0A1D8NHW6"/>
<dbReference type="GO" id="GO:0005743">
    <property type="term" value="C:mitochondrial inner membrane"/>
    <property type="evidence" value="ECO:0007669"/>
    <property type="project" value="UniProtKB-SubCell"/>
</dbReference>
<comment type="function">
    <text evidence="1">Exerts its effect at some terminal stage of cytochrome c oxidase synthesis, probably by being involved in the insertion of the copper B into subunit I.</text>
</comment>
<dbReference type="PANTHER" id="PTHR21320:SF3">
    <property type="entry name" value="CYTOCHROME C OXIDASE ASSEMBLY PROTEIN COX11, MITOCHONDRIAL-RELATED"/>
    <property type="match status" value="1"/>
</dbReference>
<accession>A0A1D8NHW6</accession>
<gene>
    <name evidence="7" type="ORF">YALI1_E12643g</name>
</gene>
<dbReference type="OMA" id="TFFKATH"/>
<comment type="subcellular location">
    <subcellularLocation>
        <location evidence="2">Mitochondrion inner membrane</location>
        <topology evidence="2">Single-pass membrane protein</topology>
        <orientation evidence="2">Intermembrane side</orientation>
    </subcellularLocation>
</comment>
<proteinExistence type="inferred from homology"/>
<evidence type="ECO:0000256" key="2">
    <source>
        <dbReference type="ARBA" id="ARBA00004243"/>
    </source>
</evidence>
<keyword evidence="5 6" id="KW-0472">Membrane</keyword>
<dbReference type="NCBIfam" id="NF003465">
    <property type="entry name" value="PRK05089.1"/>
    <property type="match status" value="1"/>
</dbReference>
<dbReference type="Pfam" id="PF04442">
    <property type="entry name" value="CtaG_Cox11"/>
    <property type="match status" value="1"/>
</dbReference>
<dbReference type="Gene3D" id="2.60.370.10">
    <property type="entry name" value="Ctag/Cox11"/>
    <property type="match status" value="1"/>
</dbReference>
<dbReference type="GO" id="GO:0005761">
    <property type="term" value="C:mitochondrial ribosome"/>
    <property type="evidence" value="ECO:0007669"/>
    <property type="project" value="EnsemblFungi"/>
</dbReference>
<dbReference type="GO" id="GO:0045454">
    <property type="term" value="P:cell redox homeostasis"/>
    <property type="evidence" value="ECO:0007669"/>
    <property type="project" value="EnsemblFungi"/>
</dbReference>
<dbReference type="GO" id="GO:0009060">
    <property type="term" value="P:aerobic respiration"/>
    <property type="evidence" value="ECO:0007669"/>
    <property type="project" value="EnsemblFungi"/>
</dbReference>
<dbReference type="GO" id="GO:0033617">
    <property type="term" value="P:mitochondrial respiratory chain complex IV assembly"/>
    <property type="evidence" value="ECO:0007669"/>
    <property type="project" value="EnsemblFungi"/>
</dbReference>
<protein>
    <submittedName>
        <fullName evidence="7">Uncharacterized protein</fullName>
    </submittedName>
</protein>
<dbReference type="OrthoDB" id="1704689at2759"/>
<evidence type="ECO:0000256" key="1">
    <source>
        <dbReference type="ARBA" id="ARBA00004007"/>
    </source>
</evidence>
<organism evidence="7 8">
    <name type="scientific">Yarrowia lipolytica</name>
    <name type="common">Candida lipolytica</name>
    <dbReference type="NCBI Taxonomy" id="4952"/>
    <lineage>
        <taxon>Eukaryota</taxon>
        <taxon>Fungi</taxon>
        <taxon>Dikarya</taxon>
        <taxon>Ascomycota</taxon>
        <taxon>Saccharomycotina</taxon>
        <taxon>Dipodascomycetes</taxon>
        <taxon>Dipodascales</taxon>
        <taxon>Dipodascales incertae sedis</taxon>
        <taxon>Yarrowia</taxon>
    </lineage>
</organism>
<evidence type="ECO:0000256" key="4">
    <source>
        <dbReference type="ARBA" id="ARBA00022989"/>
    </source>
</evidence>
<dbReference type="InterPro" id="IPR007533">
    <property type="entry name" value="Cyt_c_oxidase_assmbl_CtaG"/>
</dbReference>
<dbReference type="GeneID" id="2912583"/>
<keyword evidence="3 6" id="KW-0812">Transmembrane</keyword>
<dbReference type="Proteomes" id="UP000182444">
    <property type="component" value="Chromosome 1E"/>
</dbReference>
<dbReference type="InterPro" id="IPR023471">
    <property type="entry name" value="CtaG/Cox11_dom_sf"/>
</dbReference>
<keyword evidence="4 6" id="KW-1133">Transmembrane helix</keyword>
<dbReference type="EMBL" id="CP017557">
    <property type="protein sequence ID" value="AOW05209.1"/>
    <property type="molecule type" value="Genomic_DNA"/>
</dbReference>
<name>A0A1D8NHW6_YARLL</name>
<dbReference type="RefSeq" id="XP_503762.1">
    <property type="nucleotide sequence ID" value="XM_503762.3"/>
</dbReference>
<dbReference type="GO" id="GO:0005758">
    <property type="term" value="C:mitochondrial intermembrane space"/>
    <property type="evidence" value="ECO:0007669"/>
    <property type="project" value="EnsemblFungi"/>
</dbReference>
<sequence length="310" mass="35005">MLQSLPRATRLRSSLLTARLVSSLAKTSLTQTQTRLLSTSRAVFNNRKPYEAARDEFLRKRDANMKRLGVSEEEYRELFSKARKQRRQQDVNSTILYGLSVVIAFLGLSYLAVPVYRIVCQQMGWGGQITPGGNMKTGDYENPRFAAERLKPIEQGRHIRITFSGDVSGILPWDFRPQQREVSVIPGETALCFYKAKNRTDKDIIGMATYTVTPAIASQYFNKIQCFCFEEQQLLAGEEVDMPVFFFIDPDYATDPNLRGISDIVLHYTFFRAKYNDDGVLSPVATAEASEQELASQLQIAKEVEAQAAA</sequence>
<dbReference type="SUPFAM" id="SSF110111">
    <property type="entry name" value="Ctag/Cox11"/>
    <property type="match status" value="1"/>
</dbReference>
<evidence type="ECO:0000313" key="8">
    <source>
        <dbReference type="Proteomes" id="UP000182444"/>
    </source>
</evidence>
<dbReference type="eggNOG" id="KOG2540">
    <property type="taxonomic scope" value="Eukaryota"/>
</dbReference>
<evidence type="ECO:0000313" key="7">
    <source>
        <dbReference type="EMBL" id="AOW05209.1"/>
    </source>
</evidence>
<dbReference type="FunFam" id="2.60.370.10:FF:000001">
    <property type="entry name" value="COX11 cytochrome c oxidase assembly homolog"/>
    <property type="match status" value="1"/>
</dbReference>
<dbReference type="VEuPathDB" id="FungiDB:YALI1_E12643g"/>
<evidence type="ECO:0000256" key="5">
    <source>
        <dbReference type="ARBA" id="ARBA00023136"/>
    </source>
</evidence>
<dbReference type="KEGG" id="yli:2912583"/>
<feature type="transmembrane region" description="Helical" evidence="6">
    <location>
        <begin position="94"/>
        <end position="113"/>
    </location>
</feature>